<dbReference type="EMBL" id="AMZN01000132">
    <property type="protein sequence ID" value="ELR68198.1"/>
    <property type="molecule type" value="Genomic_DNA"/>
</dbReference>
<keyword evidence="8" id="KW-0472">Membrane</keyword>
<dbReference type="InterPro" id="IPR036890">
    <property type="entry name" value="HATPase_C_sf"/>
</dbReference>
<dbReference type="AlphaFoldDB" id="L8JIX5"/>
<dbReference type="GO" id="GO:0005524">
    <property type="term" value="F:ATP binding"/>
    <property type="evidence" value="ECO:0007669"/>
    <property type="project" value="UniProtKB-KW"/>
</dbReference>
<dbReference type="Pfam" id="PF02518">
    <property type="entry name" value="HATPase_c"/>
    <property type="match status" value="1"/>
</dbReference>
<evidence type="ECO:0000313" key="10">
    <source>
        <dbReference type="EMBL" id="ELR68198.1"/>
    </source>
</evidence>
<dbReference type="SMART" id="SM00387">
    <property type="entry name" value="HATPase_c"/>
    <property type="match status" value="1"/>
</dbReference>
<feature type="transmembrane region" description="Helical" evidence="8">
    <location>
        <begin position="35"/>
        <end position="56"/>
    </location>
</feature>
<keyword evidence="7" id="KW-0902">Two-component regulatory system</keyword>
<dbReference type="STRING" id="1237149.C900_00659"/>
<evidence type="ECO:0000256" key="8">
    <source>
        <dbReference type="SAM" id="Phobius"/>
    </source>
</evidence>
<dbReference type="SUPFAM" id="SSF55874">
    <property type="entry name" value="ATPase domain of HSP90 chaperone/DNA topoisomerase II/histidine kinase"/>
    <property type="match status" value="1"/>
</dbReference>
<protein>
    <recommendedName>
        <fullName evidence="2">histidine kinase</fullName>
        <ecNumber evidence="2">2.7.13.3</ecNumber>
    </recommendedName>
</protein>
<sequence length="455" mass="51754">MKFYKKFTFKVAVRILLILGVMIALALIFGDERLFFNQIILTIVMILQIVELLRFVNHTNRELTKFLLAIRHQDFSINFGKSKIGQSFEELNDAFTDIIKIYKDAKIENERQFHHLKMVVSNINIGILSVENEQNIVLINKPAEHLLNAEGVKNWKILLQKQPFFVKEIESIGNSGRKLINIEVNGETRTLSVDVNSMLMFDKNLKLITFQDIKGEIEQTEIEAWHKLIRILTHEIMNSATPISSLTETMQTMLERNGVQRPAGELNDEVIGDLLFSLKTIHRRSDGMLAFIEDYRQLTKISKPKIAPVAVNELFEAIQQLMSTEFEKANIRFTTDTDGVSTIPMDSHLIEQVLINLITNSIHALEGVTKPEVSLKAIKYAEKYVIKVSDNGCGISQKELNQIFVPFFSTKKQGSGIGLSLSKQIMHLHRGNIKASSELGGGTTFSLFFQMKDDK</sequence>
<feature type="transmembrane region" description="Helical" evidence="8">
    <location>
        <begin position="12"/>
        <end position="29"/>
    </location>
</feature>
<keyword evidence="11" id="KW-1185">Reference proteome</keyword>
<dbReference type="InterPro" id="IPR004358">
    <property type="entry name" value="Sig_transdc_His_kin-like_C"/>
</dbReference>
<dbReference type="Proteomes" id="UP000011135">
    <property type="component" value="Unassembled WGS sequence"/>
</dbReference>
<dbReference type="GO" id="GO:0004673">
    <property type="term" value="F:protein histidine kinase activity"/>
    <property type="evidence" value="ECO:0007669"/>
    <property type="project" value="UniProtKB-EC"/>
</dbReference>
<evidence type="ECO:0000256" key="4">
    <source>
        <dbReference type="ARBA" id="ARBA00022741"/>
    </source>
</evidence>
<dbReference type="PATRIC" id="fig|1237149.3.peg.5728"/>
<accession>L8JIX5</accession>
<dbReference type="PRINTS" id="PR00344">
    <property type="entry name" value="BCTRLSENSOR"/>
</dbReference>
<evidence type="ECO:0000256" key="3">
    <source>
        <dbReference type="ARBA" id="ARBA00022679"/>
    </source>
</evidence>
<comment type="catalytic activity">
    <reaction evidence="1">
        <text>ATP + protein L-histidine = ADP + protein N-phospho-L-histidine.</text>
        <dbReference type="EC" id="2.7.13.3"/>
    </reaction>
</comment>
<keyword evidence="4" id="KW-0547">Nucleotide-binding</keyword>
<dbReference type="PANTHER" id="PTHR43065:SF46">
    <property type="entry name" value="C4-DICARBOXYLATE TRANSPORT SENSOR PROTEIN DCTB"/>
    <property type="match status" value="1"/>
</dbReference>
<evidence type="ECO:0000256" key="1">
    <source>
        <dbReference type="ARBA" id="ARBA00000085"/>
    </source>
</evidence>
<dbReference type="InterPro" id="IPR005467">
    <property type="entry name" value="His_kinase_dom"/>
</dbReference>
<keyword evidence="6" id="KW-0067">ATP-binding</keyword>
<dbReference type="OrthoDB" id="1931120at2"/>
<dbReference type="PANTHER" id="PTHR43065">
    <property type="entry name" value="SENSOR HISTIDINE KINASE"/>
    <property type="match status" value="1"/>
</dbReference>
<dbReference type="PROSITE" id="PS50109">
    <property type="entry name" value="HIS_KIN"/>
    <property type="match status" value="1"/>
</dbReference>
<dbReference type="RefSeq" id="WP_009583558.1">
    <property type="nucleotide sequence ID" value="NZ_AMZN01000132.1"/>
</dbReference>
<evidence type="ECO:0000256" key="5">
    <source>
        <dbReference type="ARBA" id="ARBA00022777"/>
    </source>
</evidence>
<evidence type="ECO:0000256" key="7">
    <source>
        <dbReference type="ARBA" id="ARBA00023012"/>
    </source>
</evidence>
<dbReference type="InterPro" id="IPR003594">
    <property type="entry name" value="HATPase_dom"/>
</dbReference>
<evidence type="ECO:0000256" key="2">
    <source>
        <dbReference type="ARBA" id="ARBA00012438"/>
    </source>
</evidence>
<keyword evidence="8" id="KW-0812">Transmembrane</keyword>
<dbReference type="Gene3D" id="3.30.565.10">
    <property type="entry name" value="Histidine kinase-like ATPase, C-terminal domain"/>
    <property type="match status" value="1"/>
</dbReference>
<name>L8JIX5_9BACT</name>
<dbReference type="GO" id="GO:0000160">
    <property type="term" value="P:phosphorelay signal transduction system"/>
    <property type="evidence" value="ECO:0007669"/>
    <property type="project" value="UniProtKB-KW"/>
</dbReference>
<organism evidence="10 11">
    <name type="scientific">Fulvivirga imtechensis AK7</name>
    <dbReference type="NCBI Taxonomy" id="1237149"/>
    <lineage>
        <taxon>Bacteria</taxon>
        <taxon>Pseudomonadati</taxon>
        <taxon>Bacteroidota</taxon>
        <taxon>Cytophagia</taxon>
        <taxon>Cytophagales</taxon>
        <taxon>Fulvivirgaceae</taxon>
        <taxon>Fulvivirga</taxon>
    </lineage>
</organism>
<dbReference type="eggNOG" id="COG5000">
    <property type="taxonomic scope" value="Bacteria"/>
</dbReference>
<feature type="domain" description="Histidine kinase" evidence="9">
    <location>
        <begin position="231"/>
        <end position="453"/>
    </location>
</feature>
<keyword evidence="3" id="KW-0808">Transferase</keyword>
<keyword evidence="8" id="KW-1133">Transmembrane helix</keyword>
<gene>
    <name evidence="10" type="ORF">C900_00659</name>
</gene>
<reference evidence="10 11" key="1">
    <citation type="submission" date="2012-12" db="EMBL/GenBank/DDBJ databases">
        <title>Genome assembly of Fulvivirga imtechensis AK7.</title>
        <authorList>
            <person name="Nupur N."/>
            <person name="Khatri I."/>
            <person name="Kumar R."/>
            <person name="Subramanian S."/>
            <person name="Pinnaka A."/>
        </authorList>
    </citation>
    <scope>NUCLEOTIDE SEQUENCE [LARGE SCALE GENOMIC DNA]</scope>
    <source>
        <strain evidence="10 11">AK7</strain>
    </source>
</reference>
<proteinExistence type="predicted"/>
<dbReference type="EC" id="2.7.13.3" evidence="2"/>
<evidence type="ECO:0000256" key="6">
    <source>
        <dbReference type="ARBA" id="ARBA00022840"/>
    </source>
</evidence>
<comment type="caution">
    <text evidence="10">The sequence shown here is derived from an EMBL/GenBank/DDBJ whole genome shotgun (WGS) entry which is preliminary data.</text>
</comment>
<evidence type="ECO:0000259" key="9">
    <source>
        <dbReference type="PROSITE" id="PS50109"/>
    </source>
</evidence>
<keyword evidence="5 10" id="KW-0418">Kinase</keyword>
<evidence type="ECO:0000313" key="11">
    <source>
        <dbReference type="Proteomes" id="UP000011135"/>
    </source>
</evidence>